<comment type="caution">
    <text evidence="1">The sequence shown here is derived from an EMBL/GenBank/DDBJ whole genome shotgun (WGS) entry which is preliminary data.</text>
</comment>
<evidence type="ECO:0000313" key="1">
    <source>
        <dbReference type="EMBL" id="RGL95287.1"/>
    </source>
</evidence>
<organism evidence="1 2">
    <name type="scientific">Hungatella hathewayi</name>
    <dbReference type="NCBI Taxonomy" id="154046"/>
    <lineage>
        <taxon>Bacteria</taxon>
        <taxon>Bacillati</taxon>
        <taxon>Bacillota</taxon>
        <taxon>Clostridia</taxon>
        <taxon>Lachnospirales</taxon>
        <taxon>Lachnospiraceae</taxon>
        <taxon>Hungatella</taxon>
    </lineage>
</organism>
<accession>A0A3E4TTR5</accession>
<protein>
    <submittedName>
        <fullName evidence="1">TSCPD domain-containing protein</fullName>
    </submittedName>
</protein>
<gene>
    <name evidence="1" type="ORF">DXC39_28185</name>
</gene>
<sequence>MWYSGSDGRPTSCPDQMAQALEQYLTGAAQPQ</sequence>
<dbReference type="EMBL" id="QSSQ01000046">
    <property type="protein sequence ID" value="RGL95287.1"/>
    <property type="molecule type" value="Genomic_DNA"/>
</dbReference>
<dbReference type="Proteomes" id="UP000261257">
    <property type="component" value="Unassembled WGS sequence"/>
</dbReference>
<name>A0A3E4TTR5_9FIRM</name>
<reference evidence="1 2" key="1">
    <citation type="submission" date="2018-08" db="EMBL/GenBank/DDBJ databases">
        <title>A genome reference for cultivated species of the human gut microbiota.</title>
        <authorList>
            <person name="Zou Y."/>
            <person name="Xue W."/>
            <person name="Luo G."/>
        </authorList>
    </citation>
    <scope>NUCLEOTIDE SEQUENCE [LARGE SCALE GENOMIC DNA]</scope>
    <source>
        <strain evidence="1 2">TF05-11AC</strain>
    </source>
</reference>
<evidence type="ECO:0000313" key="2">
    <source>
        <dbReference type="Proteomes" id="UP000261257"/>
    </source>
</evidence>
<proteinExistence type="predicted"/>
<dbReference type="AlphaFoldDB" id="A0A3E4TTR5"/>